<feature type="domain" description="HpcH/HpaI aldolase/citrate lyase" evidence="4">
    <location>
        <begin position="4"/>
        <end position="223"/>
    </location>
</feature>
<protein>
    <submittedName>
        <fullName evidence="5">Aldolase/citrate lyase family protein</fullName>
    </submittedName>
</protein>
<dbReference type="PANTHER" id="PTHR32308">
    <property type="entry name" value="LYASE BETA SUBUNIT, PUTATIVE (AFU_ORTHOLOGUE AFUA_4G13030)-RELATED"/>
    <property type="match status" value="1"/>
</dbReference>
<dbReference type="Gene3D" id="3.20.20.60">
    <property type="entry name" value="Phosphoenolpyruvate-binding domains"/>
    <property type="match status" value="1"/>
</dbReference>
<evidence type="ECO:0000256" key="1">
    <source>
        <dbReference type="ARBA" id="ARBA00001946"/>
    </source>
</evidence>
<dbReference type="SUPFAM" id="SSF51621">
    <property type="entry name" value="Phosphoenolpyruvate/pyruvate domain"/>
    <property type="match status" value="1"/>
</dbReference>
<dbReference type="GO" id="GO:0016829">
    <property type="term" value="F:lyase activity"/>
    <property type="evidence" value="ECO:0007669"/>
    <property type="project" value="UniProtKB-KW"/>
</dbReference>
<gene>
    <name evidence="5" type="ORF">VSH64_17460</name>
</gene>
<evidence type="ECO:0000313" key="5">
    <source>
        <dbReference type="EMBL" id="WSE33871.1"/>
    </source>
</evidence>
<reference evidence="5 6" key="1">
    <citation type="journal article" date="2015" name="Int. J. Syst. Evol. Microbiol.">
        <title>Amycolatopsis rhabdoformis sp. nov., an actinomycete isolated from a tropical forest soil.</title>
        <authorList>
            <person name="Souza W.R."/>
            <person name="Silva R.E."/>
            <person name="Goodfellow M."/>
            <person name="Busarakam K."/>
            <person name="Figueiro F.S."/>
            <person name="Ferreira D."/>
            <person name="Rodrigues-Filho E."/>
            <person name="Moraes L.A.B."/>
            <person name="Zucchi T.D."/>
        </authorList>
    </citation>
    <scope>NUCLEOTIDE SEQUENCE [LARGE SCALE GENOMIC DNA]</scope>
    <source>
        <strain evidence="5 6">NCIMB 14900</strain>
    </source>
</reference>
<keyword evidence="5" id="KW-0456">Lyase</keyword>
<comment type="cofactor">
    <cofactor evidence="1">
        <name>Mg(2+)</name>
        <dbReference type="ChEBI" id="CHEBI:18420"/>
    </cofactor>
</comment>
<dbReference type="Proteomes" id="UP001330812">
    <property type="component" value="Chromosome"/>
</dbReference>
<keyword evidence="3" id="KW-0460">Magnesium</keyword>
<dbReference type="InterPro" id="IPR015813">
    <property type="entry name" value="Pyrv/PenolPyrv_kinase-like_dom"/>
</dbReference>
<dbReference type="PIRSF" id="PIRSF015582">
    <property type="entry name" value="Cit_lyase_B"/>
    <property type="match status" value="1"/>
</dbReference>
<dbReference type="Pfam" id="PF03328">
    <property type="entry name" value="HpcH_HpaI"/>
    <property type="match status" value="1"/>
</dbReference>
<dbReference type="InterPro" id="IPR005000">
    <property type="entry name" value="Aldolase/citrate-lyase_domain"/>
</dbReference>
<proteinExistence type="predicted"/>
<dbReference type="RefSeq" id="WP_326836672.1">
    <property type="nucleotide sequence ID" value="NZ_CP142149.1"/>
</dbReference>
<dbReference type="InterPro" id="IPR011206">
    <property type="entry name" value="Citrate_lyase_beta/mcl1/mcl2"/>
</dbReference>
<dbReference type="PANTHER" id="PTHR32308:SF10">
    <property type="entry name" value="CITRATE LYASE SUBUNIT BETA"/>
    <property type="match status" value="1"/>
</dbReference>
<accession>A0ABZ1IHC5</accession>
<dbReference type="EMBL" id="CP142149">
    <property type="protein sequence ID" value="WSE33871.1"/>
    <property type="molecule type" value="Genomic_DNA"/>
</dbReference>
<organism evidence="5 6">
    <name type="scientific">Amycolatopsis rhabdoformis</name>
    <dbReference type="NCBI Taxonomy" id="1448059"/>
    <lineage>
        <taxon>Bacteria</taxon>
        <taxon>Bacillati</taxon>
        <taxon>Actinomycetota</taxon>
        <taxon>Actinomycetes</taxon>
        <taxon>Pseudonocardiales</taxon>
        <taxon>Pseudonocardiaceae</taxon>
        <taxon>Amycolatopsis</taxon>
    </lineage>
</organism>
<evidence type="ECO:0000313" key="6">
    <source>
        <dbReference type="Proteomes" id="UP001330812"/>
    </source>
</evidence>
<sequence length="284" mass="29635">MLPRSFLYVPASRPALFAKASAGAADAVILDLEDAVPVAEKSAARGAVAAWLGRDRRAPAAEAGAQTWVRVDADRLADDLEAVVRPGLDGIVLAKCSPRSLSELAARLDGAEAEQDLPPVPVVGLVEDAASVLALGELAAHPRLTTLGLGEVDLLAALRIARTTATADAITQLRLQVVLHCAAAGLAAPVAPTSVDFRDLDAFRRTTRELADLGFRSRTAIHPAQVPVIHEVLAPTAEAVAAARDVLDRFSAAQGGVTLDAAGRLIDAAVIRSARETLARRRND</sequence>
<keyword evidence="2" id="KW-0479">Metal-binding</keyword>
<evidence type="ECO:0000259" key="4">
    <source>
        <dbReference type="Pfam" id="PF03328"/>
    </source>
</evidence>
<evidence type="ECO:0000256" key="2">
    <source>
        <dbReference type="ARBA" id="ARBA00022723"/>
    </source>
</evidence>
<evidence type="ECO:0000256" key="3">
    <source>
        <dbReference type="ARBA" id="ARBA00022842"/>
    </source>
</evidence>
<name>A0ABZ1IHC5_9PSEU</name>
<dbReference type="InterPro" id="IPR040442">
    <property type="entry name" value="Pyrv_kinase-like_dom_sf"/>
</dbReference>
<keyword evidence="6" id="KW-1185">Reference proteome</keyword>